<gene>
    <name evidence="1" type="ORF">FHW16_003221</name>
</gene>
<keyword evidence="2" id="KW-1185">Reference proteome</keyword>
<evidence type="ECO:0000313" key="1">
    <source>
        <dbReference type="EMBL" id="MBA8879502.1"/>
    </source>
</evidence>
<comment type="caution">
    <text evidence="1">The sequence shown here is derived from an EMBL/GenBank/DDBJ whole genome shotgun (WGS) entry which is preliminary data.</text>
</comment>
<organism evidence="1 2">
    <name type="scientific">Phyllobacterium myrsinacearum</name>
    <dbReference type="NCBI Taxonomy" id="28101"/>
    <lineage>
        <taxon>Bacteria</taxon>
        <taxon>Pseudomonadati</taxon>
        <taxon>Pseudomonadota</taxon>
        <taxon>Alphaproteobacteria</taxon>
        <taxon>Hyphomicrobiales</taxon>
        <taxon>Phyllobacteriaceae</taxon>
        <taxon>Phyllobacterium</taxon>
    </lineage>
</organism>
<dbReference type="AlphaFoldDB" id="A0A839EKV6"/>
<name>A0A839EKV6_9HYPH</name>
<accession>A0A839EKV6</accession>
<sequence length="29" mass="3309">MIGMLSHPSFTLWPKYFVTPVLNVQVESS</sequence>
<evidence type="ECO:0000313" key="2">
    <source>
        <dbReference type="Proteomes" id="UP000549052"/>
    </source>
</evidence>
<proteinExistence type="predicted"/>
<reference evidence="1 2" key="1">
    <citation type="submission" date="2020-07" db="EMBL/GenBank/DDBJ databases">
        <title>Genomic Encyclopedia of Type Strains, Phase IV (KMG-V): Genome sequencing to study the core and pangenomes of soil and plant-associated prokaryotes.</title>
        <authorList>
            <person name="Whitman W."/>
        </authorList>
    </citation>
    <scope>NUCLEOTIDE SEQUENCE [LARGE SCALE GENOMIC DNA]</scope>
    <source>
        <strain evidence="1 2">AN3</strain>
    </source>
</reference>
<dbReference type="EMBL" id="JACGXN010000004">
    <property type="protein sequence ID" value="MBA8879502.1"/>
    <property type="molecule type" value="Genomic_DNA"/>
</dbReference>
<dbReference type="Proteomes" id="UP000549052">
    <property type="component" value="Unassembled WGS sequence"/>
</dbReference>
<protein>
    <submittedName>
        <fullName evidence="1">Uncharacterized protein</fullName>
    </submittedName>
</protein>